<dbReference type="InterPro" id="IPR050570">
    <property type="entry name" value="Cell_wall_metabolism_enzyme"/>
</dbReference>
<dbReference type="STRING" id="637905.SVI_3168"/>
<dbReference type="InterPro" id="IPR011055">
    <property type="entry name" value="Dup_hybrid_motif"/>
</dbReference>
<evidence type="ECO:0000313" key="4">
    <source>
        <dbReference type="EMBL" id="BAJ03139.1"/>
    </source>
</evidence>
<name>D4ZAU4_SHEVD</name>
<keyword evidence="2" id="KW-0812">Transmembrane</keyword>
<evidence type="ECO:0000259" key="3">
    <source>
        <dbReference type="PROSITE" id="PS51782"/>
    </source>
</evidence>
<dbReference type="EMBL" id="AP011177">
    <property type="protein sequence ID" value="BAJ03139.1"/>
    <property type="molecule type" value="Genomic_DNA"/>
</dbReference>
<dbReference type="Proteomes" id="UP000002350">
    <property type="component" value="Chromosome"/>
</dbReference>
<dbReference type="Pfam" id="PF01551">
    <property type="entry name" value="Peptidase_M23"/>
    <property type="match status" value="1"/>
</dbReference>
<comment type="similarity">
    <text evidence="1">Belongs to the E.coli NlpD/Haemophilus LppB family.</text>
</comment>
<evidence type="ECO:0000256" key="1">
    <source>
        <dbReference type="ARBA" id="ARBA00038420"/>
    </source>
</evidence>
<dbReference type="KEGG" id="svo:SVI_3168"/>
<accession>D4ZAU4</accession>
<dbReference type="PROSITE" id="PS51782">
    <property type="entry name" value="LYSM"/>
    <property type="match status" value="1"/>
</dbReference>
<dbReference type="Gene3D" id="2.70.70.10">
    <property type="entry name" value="Glucose Permease (Domain IIA)"/>
    <property type="match status" value="1"/>
</dbReference>
<sequence length="327" mass="36098">MSFRFRYLFGFISGRCAVLLGIFLITGLKMSCNYLFLLALCICFVGCSFQSDRPAPVVNVTTPVTASYNKGSLKSNSYLVKKGDTLYSIAWASNNDFVDLAKKNKLKRPFIIYPGQKLNLNLTLTVTNSQTAKTVSPPPSKVVSTKPKEVVKHTHTPVVVASKPHKVHEKKPLDPVKDSAYSVTTSQQVVNKPIHRPTSQLPAKVSKWFWPVRGKLIGRFSANEQGNKGIKIAGKRGDIIKSAADGRVVYAGSALRGYGNLVIIKHSDNFLSAYAHADKILVKEKQFVSVGQTLATMGNTGTDRVMLHFEIRYHGKSVDPLKYLPKQ</sequence>
<feature type="domain" description="LysM" evidence="3">
    <location>
        <begin position="76"/>
        <end position="120"/>
    </location>
</feature>
<dbReference type="eggNOG" id="COG1388">
    <property type="taxonomic scope" value="Bacteria"/>
</dbReference>
<dbReference type="eggNOG" id="COG4942">
    <property type="taxonomic scope" value="Bacteria"/>
</dbReference>
<feature type="transmembrane region" description="Helical" evidence="2">
    <location>
        <begin position="6"/>
        <end position="25"/>
    </location>
</feature>
<protein>
    <submittedName>
        <fullName evidence="4">Lipoprotein NlpD</fullName>
    </submittedName>
</protein>
<keyword evidence="2" id="KW-1133">Transmembrane helix</keyword>
<dbReference type="InterPro" id="IPR016047">
    <property type="entry name" value="M23ase_b-sheet_dom"/>
</dbReference>
<dbReference type="SUPFAM" id="SSF51261">
    <property type="entry name" value="Duplicated hybrid motif"/>
    <property type="match status" value="1"/>
</dbReference>
<keyword evidence="4" id="KW-0449">Lipoprotein</keyword>
<dbReference type="InterPro" id="IPR036779">
    <property type="entry name" value="LysM_dom_sf"/>
</dbReference>
<dbReference type="CDD" id="cd12797">
    <property type="entry name" value="M23_peptidase"/>
    <property type="match status" value="1"/>
</dbReference>
<dbReference type="Gene3D" id="3.10.350.10">
    <property type="entry name" value="LysM domain"/>
    <property type="match status" value="1"/>
</dbReference>
<dbReference type="GO" id="GO:0004222">
    <property type="term" value="F:metalloendopeptidase activity"/>
    <property type="evidence" value="ECO:0007669"/>
    <property type="project" value="TreeGrafter"/>
</dbReference>
<dbReference type="HOGENOM" id="CLU_029425_0_1_6"/>
<evidence type="ECO:0000256" key="2">
    <source>
        <dbReference type="SAM" id="Phobius"/>
    </source>
</evidence>
<keyword evidence="5" id="KW-1185">Reference proteome</keyword>
<dbReference type="CDD" id="cd00118">
    <property type="entry name" value="LysM"/>
    <property type="match status" value="1"/>
</dbReference>
<dbReference type="PANTHER" id="PTHR21666">
    <property type="entry name" value="PEPTIDASE-RELATED"/>
    <property type="match status" value="1"/>
</dbReference>
<dbReference type="Pfam" id="PF01476">
    <property type="entry name" value="LysM"/>
    <property type="match status" value="1"/>
</dbReference>
<dbReference type="SMART" id="SM00257">
    <property type="entry name" value="LysM"/>
    <property type="match status" value="1"/>
</dbReference>
<dbReference type="GO" id="GO:0032153">
    <property type="term" value="C:cell division site"/>
    <property type="evidence" value="ECO:0007669"/>
    <property type="project" value="TreeGrafter"/>
</dbReference>
<dbReference type="InterPro" id="IPR018392">
    <property type="entry name" value="LysM"/>
</dbReference>
<proteinExistence type="inferred from homology"/>
<organism evidence="4 5">
    <name type="scientific">Shewanella violacea (strain JCM 10179 / CIP 106290 / LMG 19151 / DSS12)</name>
    <dbReference type="NCBI Taxonomy" id="637905"/>
    <lineage>
        <taxon>Bacteria</taxon>
        <taxon>Pseudomonadati</taxon>
        <taxon>Pseudomonadota</taxon>
        <taxon>Gammaproteobacteria</taxon>
        <taxon>Alteromonadales</taxon>
        <taxon>Shewanellaceae</taxon>
        <taxon>Shewanella</taxon>
    </lineage>
</organism>
<evidence type="ECO:0000313" key="5">
    <source>
        <dbReference type="Proteomes" id="UP000002350"/>
    </source>
</evidence>
<reference evidence="5" key="1">
    <citation type="journal article" date="2010" name="Mol. Biosyst.">
        <title>Complete genome sequence and comparative analysis of Shewanella violacea, a psychrophilic and piezophilic bacterium from deep sea floor sediments.</title>
        <authorList>
            <person name="Aono E."/>
            <person name="Baba T."/>
            <person name="Ara T."/>
            <person name="Nishi T."/>
            <person name="Nakamichi T."/>
            <person name="Inamoto E."/>
            <person name="Toyonaga H."/>
            <person name="Hasegawa M."/>
            <person name="Takai Y."/>
            <person name="Okumura Y."/>
            <person name="Baba M."/>
            <person name="Tomita M."/>
            <person name="Kato C."/>
            <person name="Oshima T."/>
            <person name="Nakasone K."/>
            <person name="Mori H."/>
        </authorList>
    </citation>
    <scope>NUCLEOTIDE SEQUENCE [LARGE SCALE GENOMIC DNA]</scope>
    <source>
        <strain evidence="5">JCM 10179 / CIP 106290 / LMG 19151 / DSS12</strain>
    </source>
</reference>
<dbReference type="GO" id="GO:0009279">
    <property type="term" value="C:cell outer membrane"/>
    <property type="evidence" value="ECO:0007669"/>
    <property type="project" value="TreeGrafter"/>
</dbReference>
<keyword evidence="2" id="KW-0472">Membrane</keyword>
<gene>
    <name evidence="4" type="primary">nlpD</name>
    <name evidence="4" type="ordered locus">SVI_3168</name>
</gene>
<dbReference type="AlphaFoldDB" id="D4ZAU4"/>
<dbReference type="PANTHER" id="PTHR21666:SF263">
    <property type="entry name" value="MUREIN HYDROLASE ACTIVATOR NLPD"/>
    <property type="match status" value="1"/>
</dbReference>